<evidence type="ECO:0000256" key="3">
    <source>
        <dbReference type="ARBA" id="ARBA00022833"/>
    </source>
</evidence>
<evidence type="ECO:0000259" key="6">
    <source>
        <dbReference type="PROSITE" id="PS50089"/>
    </source>
</evidence>
<reference evidence="7" key="2">
    <citation type="submission" date="2025-08" db="UniProtKB">
        <authorList>
            <consortium name="Ensembl"/>
        </authorList>
    </citation>
    <scope>IDENTIFICATION</scope>
</reference>
<sequence length="163" mass="17931">MYSELECGICYQIYNSGRRCPRELHCKHSFCESCLAALSRPQGADSDLGQVRLIVCPLCRHITSISGQMKMRAALKVDECVLERLVAAGVLEEDGDGQGEAEERPLPDSQAERSDAAPGSTAGRIRRSLKRVWGRIARQRGGAADCMTSADMRDLAMMSCYMI</sequence>
<evidence type="ECO:0000256" key="2">
    <source>
        <dbReference type="ARBA" id="ARBA00022771"/>
    </source>
</evidence>
<dbReference type="GO" id="GO:0061630">
    <property type="term" value="F:ubiquitin protein ligase activity"/>
    <property type="evidence" value="ECO:0007669"/>
    <property type="project" value="TreeGrafter"/>
</dbReference>
<reference evidence="7" key="3">
    <citation type="submission" date="2025-09" db="UniProtKB">
        <authorList>
            <consortium name="Ensembl"/>
        </authorList>
    </citation>
    <scope>IDENTIFICATION</scope>
</reference>
<dbReference type="GeneTree" id="ENSGT00730000112287"/>
<dbReference type="AlphaFoldDB" id="A0A667ZIM9"/>
<dbReference type="SMART" id="SM00184">
    <property type="entry name" value="RING"/>
    <property type="match status" value="1"/>
</dbReference>
<name>A0A667ZIM9_9TELE</name>
<dbReference type="Gene3D" id="3.30.40.10">
    <property type="entry name" value="Zinc/RING finger domain, C3HC4 (zinc finger)"/>
    <property type="match status" value="1"/>
</dbReference>
<dbReference type="PANTHER" id="PTHR22791:SF14">
    <property type="entry name" value="RING FINGER PROTEIN 227"/>
    <property type="match status" value="1"/>
</dbReference>
<keyword evidence="1" id="KW-0479">Metal-binding</keyword>
<dbReference type="PANTHER" id="PTHR22791">
    <property type="entry name" value="RING-TYPE DOMAIN-CONTAINING PROTEIN"/>
    <property type="match status" value="1"/>
</dbReference>
<evidence type="ECO:0000313" key="8">
    <source>
        <dbReference type="Proteomes" id="UP000472263"/>
    </source>
</evidence>
<evidence type="ECO:0000256" key="1">
    <source>
        <dbReference type="ARBA" id="ARBA00022723"/>
    </source>
</evidence>
<feature type="domain" description="RING-type" evidence="6">
    <location>
        <begin position="7"/>
        <end position="60"/>
    </location>
</feature>
<dbReference type="GO" id="GO:0016567">
    <property type="term" value="P:protein ubiquitination"/>
    <property type="evidence" value="ECO:0007669"/>
    <property type="project" value="TreeGrafter"/>
</dbReference>
<evidence type="ECO:0000256" key="5">
    <source>
        <dbReference type="SAM" id="MobiDB-lite"/>
    </source>
</evidence>
<keyword evidence="2 4" id="KW-0863">Zinc-finger</keyword>
<dbReference type="InterPro" id="IPR051435">
    <property type="entry name" value="RING_finger_E3_ubiq-ligases"/>
</dbReference>
<dbReference type="SUPFAM" id="SSF57850">
    <property type="entry name" value="RING/U-box"/>
    <property type="match status" value="1"/>
</dbReference>
<dbReference type="InterPro" id="IPR001841">
    <property type="entry name" value="Znf_RING"/>
</dbReference>
<dbReference type="Ensembl" id="ENSMMDT00005039412.1">
    <property type="protein sequence ID" value="ENSMMDP00005038608.1"/>
    <property type="gene ID" value="ENSMMDG00005017925.1"/>
</dbReference>
<reference evidence="7" key="1">
    <citation type="submission" date="2019-06" db="EMBL/GenBank/DDBJ databases">
        <authorList>
            <consortium name="Wellcome Sanger Institute Data Sharing"/>
        </authorList>
    </citation>
    <scope>NUCLEOTIDE SEQUENCE [LARGE SCALE GENOMIC DNA]</scope>
</reference>
<accession>A0A667ZIM9</accession>
<dbReference type="Proteomes" id="UP000472263">
    <property type="component" value="Chromosome 18"/>
</dbReference>
<evidence type="ECO:0000256" key="4">
    <source>
        <dbReference type="PROSITE-ProRule" id="PRU00175"/>
    </source>
</evidence>
<gene>
    <name evidence="7" type="primary">si:ch73-335l21.4</name>
</gene>
<feature type="compositionally biased region" description="Basic and acidic residues" evidence="5">
    <location>
        <begin position="101"/>
        <end position="115"/>
    </location>
</feature>
<dbReference type="PROSITE" id="PS50089">
    <property type="entry name" value="ZF_RING_2"/>
    <property type="match status" value="1"/>
</dbReference>
<proteinExistence type="predicted"/>
<dbReference type="OrthoDB" id="252722at2759"/>
<keyword evidence="8" id="KW-1185">Reference proteome</keyword>
<keyword evidence="3" id="KW-0862">Zinc</keyword>
<dbReference type="PROSITE" id="PS00518">
    <property type="entry name" value="ZF_RING_1"/>
    <property type="match status" value="1"/>
</dbReference>
<protein>
    <submittedName>
        <fullName evidence="7">Si:ch73-335l21.4</fullName>
    </submittedName>
</protein>
<dbReference type="InterPro" id="IPR017907">
    <property type="entry name" value="Znf_RING_CS"/>
</dbReference>
<dbReference type="Pfam" id="PF13639">
    <property type="entry name" value="zf-RING_2"/>
    <property type="match status" value="1"/>
</dbReference>
<dbReference type="InParanoid" id="A0A667ZIM9"/>
<evidence type="ECO:0000313" key="7">
    <source>
        <dbReference type="Ensembl" id="ENSMMDP00005038608.1"/>
    </source>
</evidence>
<dbReference type="GO" id="GO:0008270">
    <property type="term" value="F:zinc ion binding"/>
    <property type="evidence" value="ECO:0007669"/>
    <property type="project" value="UniProtKB-KW"/>
</dbReference>
<feature type="region of interest" description="Disordered" evidence="5">
    <location>
        <begin position="93"/>
        <end position="122"/>
    </location>
</feature>
<dbReference type="InterPro" id="IPR013083">
    <property type="entry name" value="Znf_RING/FYVE/PHD"/>
</dbReference>
<organism evidence="7 8">
    <name type="scientific">Myripristis murdjan</name>
    <name type="common">pinecone soldierfish</name>
    <dbReference type="NCBI Taxonomy" id="586833"/>
    <lineage>
        <taxon>Eukaryota</taxon>
        <taxon>Metazoa</taxon>
        <taxon>Chordata</taxon>
        <taxon>Craniata</taxon>
        <taxon>Vertebrata</taxon>
        <taxon>Euteleostomi</taxon>
        <taxon>Actinopterygii</taxon>
        <taxon>Neopterygii</taxon>
        <taxon>Teleostei</taxon>
        <taxon>Neoteleostei</taxon>
        <taxon>Acanthomorphata</taxon>
        <taxon>Holocentriformes</taxon>
        <taxon>Holocentridae</taxon>
        <taxon>Myripristis</taxon>
    </lineage>
</organism>